<evidence type="ECO:0000256" key="1">
    <source>
        <dbReference type="SAM" id="MobiDB-lite"/>
    </source>
</evidence>
<reference evidence="2" key="1">
    <citation type="submission" date="2002-06" db="EMBL/GenBank/DDBJ databases">
        <authorList>
            <person name="Liu C.L."/>
            <person name="Lee Y.K."/>
            <person name="Lee H.K."/>
        </authorList>
    </citation>
    <scope>NUCLEOTIDE SEQUENCE</scope>
</reference>
<dbReference type="AlphaFoldDB" id="Q7XYZ6"/>
<feature type="region of interest" description="Disordered" evidence="1">
    <location>
        <begin position="1"/>
        <end position="37"/>
    </location>
</feature>
<evidence type="ECO:0000313" key="2">
    <source>
        <dbReference type="EMBL" id="AAN39001.1"/>
    </source>
</evidence>
<feature type="compositionally biased region" description="Basic residues" evidence="1">
    <location>
        <begin position="15"/>
        <end position="37"/>
    </location>
</feature>
<organism evidence="2">
    <name type="scientific">Griffithsia japonica</name>
    <name type="common">Red alga</name>
    <dbReference type="NCBI Taxonomy" id="83288"/>
    <lineage>
        <taxon>Eukaryota</taxon>
        <taxon>Rhodophyta</taxon>
        <taxon>Florideophyceae</taxon>
        <taxon>Rhodymeniophycidae</taxon>
        <taxon>Ceramiales</taxon>
        <taxon>Ceramiaceae</taxon>
        <taxon>Griffithsia</taxon>
    </lineage>
</organism>
<proteinExistence type="evidence at transcript level"/>
<dbReference type="EMBL" id="AY124019">
    <property type="protein sequence ID" value="AAN39001.1"/>
    <property type="molecule type" value="mRNA"/>
</dbReference>
<sequence length="84" mass="9911">GTRRQQKTWGPSSARLRRRAVQRKSVGQRRRAVWRKKTGQRSRTALKWISCATRCRTLHLRIMRTMPSVCGRSRCRACECELCH</sequence>
<protein>
    <submittedName>
        <fullName evidence="2">Protamine</fullName>
    </submittedName>
</protein>
<feature type="non-terminal residue" evidence="2">
    <location>
        <position position="1"/>
    </location>
</feature>
<name>Q7XYZ6_GRIJA</name>
<accession>Q7XYZ6</accession>